<keyword evidence="3 6" id="KW-0274">FAD</keyword>
<evidence type="ECO:0000313" key="10">
    <source>
        <dbReference type="EMBL" id="KKR98974.1"/>
    </source>
</evidence>
<dbReference type="Proteomes" id="UP000033930">
    <property type="component" value="Unassembled WGS sequence"/>
</dbReference>
<feature type="binding site" evidence="6">
    <location>
        <position position="215"/>
    </location>
    <ligand>
        <name>NAD(+)</name>
        <dbReference type="ChEBI" id="CHEBI:57540"/>
    </ligand>
</feature>
<dbReference type="SUPFAM" id="SSF55424">
    <property type="entry name" value="FAD/NAD-linked reductases, dimerisation (C-terminal) domain"/>
    <property type="match status" value="1"/>
</dbReference>
<sequence length="469" mass="51285">MNKKGGKKFSEKNVVFDCDVLVIGSGAAGISAAFSARGSGKKVIIIEQDKVGGECPNYACVPTKALITSAKAYYFLKNEYPILGVKCEKPMYSFAKIMKYKQSVVSAVTGDGKRLGNLLGQNRIKLIKGSARFIDKHTVKVNKKKIKARFIVIATGVENTLPPIDGIEKTPYYTYKEIMDLKKQPKSVAIIGGGPVGCELATFFSLIGTKVTIFEVMPHILGSEDEEISLLASKQMQNHGTNIFTNTKVLSSKKVGKKVELVYQQGKKKRESMQVDLIVIAAGRKPRVENLHLDSAGIKIDARGRLIVNDYLQTSQKHIFAAGDVTSKMQFTHTAHRDGGVVGWNVCVNNKAMKKIDNRVVPRVTFTMPEVASVGMTQKDAKEAGYKITVKSFPVGALGRAVTENKREGLIKVVLKKETNQILGAQIIGQNAGEVIHELALGMYLNAKFDDIQSMLHAFPTYSEAIVAI</sequence>
<dbReference type="PIRSF" id="PIRSF000350">
    <property type="entry name" value="Mercury_reductase_MerA"/>
    <property type="match status" value="1"/>
</dbReference>
<comment type="caution">
    <text evidence="10">The sequence shown here is derived from an EMBL/GenBank/DDBJ whole genome shotgun (WGS) entry which is preliminary data.</text>
</comment>
<dbReference type="Gene3D" id="3.30.390.30">
    <property type="match status" value="1"/>
</dbReference>
<evidence type="ECO:0000256" key="1">
    <source>
        <dbReference type="ARBA" id="ARBA00007532"/>
    </source>
</evidence>
<gene>
    <name evidence="10" type="ORF">UU50_C0012G0022</name>
</gene>
<protein>
    <submittedName>
        <fullName evidence="10">Dihydrolipoyl dehydrogenase</fullName>
    </submittedName>
</protein>
<dbReference type="GO" id="GO:0004148">
    <property type="term" value="F:dihydrolipoyl dehydrogenase (NADH) activity"/>
    <property type="evidence" value="ECO:0007669"/>
    <property type="project" value="TreeGrafter"/>
</dbReference>
<dbReference type="PANTHER" id="PTHR22912:SF217">
    <property type="entry name" value="DIHYDROLIPOYL DEHYDROGENASE"/>
    <property type="match status" value="1"/>
</dbReference>
<keyword evidence="4" id="KW-0560">Oxidoreductase</keyword>
<dbReference type="GO" id="GO:0050660">
    <property type="term" value="F:flavin adenine dinucleotide binding"/>
    <property type="evidence" value="ECO:0007669"/>
    <property type="project" value="TreeGrafter"/>
</dbReference>
<dbReference type="InterPro" id="IPR016156">
    <property type="entry name" value="FAD/NAD-linked_Rdtase_dimer_sf"/>
</dbReference>
<evidence type="ECO:0000256" key="5">
    <source>
        <dbReference type="ARBA" id="ARBA00023027"/>
    </source>
</evidence>
<dbReference type="Gene3D" id="3.50.50.60">
    <property type="entry name" value="FAD/NAD(P)-binding domain"/>
    <property type="match status" value="2"/>
</dbReference>
<organism evidence="10 11">
    <name type="scientific">Candidatus Uhrbacteria bacterium GW2011_GWC1_41_20</name>
    <dbReference type="NCBI Taxonomy" id="1618983"/>
    <lineage>
        <taxon>Bacteria</taxon>
        <taxon>Candidatus Uhriibacteriota</taxon>
    </lineage>
</organism>
<evidence type="ECO:0000259" key="9">
    <source>
        <dbReference type="Pfam" id="PF07992"/>
    </source>
</evidence>
<dbReference type="SUPFAM" id="SSF51905">
    <property type="entry name" value="FAD/NAD(P)-binding domain"/>
    <property type="match status" value="1"/>
</dbReference>
<dbReference type="InterPro" id="IPR023753">
    <property type="entry name" value="FAD/NAD-binding_dom"/>
</dbReference>
<accession>A0A0G0VDK7</accession>
<feature type="domain" description="Pyridine nucleotide-disulphide oxidoreductase dimerisation" evidence="8">
    <location>
        <begin position="361"/>
        <end position="467"/>
    </location>
</feature>
<proteinExistence type="inferred from homology"/>
<keyword evidence="5 6" id="KW-0520">NAD</keyword>
<dbReference type="AlphaFoldDB" id="A0A0G0VDK7"/>
<dbReference type="PATRIC" id="fig|1618983.3.peg.574"/>
<keyword evidence="2" id="KW-0285">Flavoprotein</keyword>
<evidence type="ECO:0000313" key="11">
    <source>
        <dbReference type="Proteomes" id="UP000033930"/>
    </source>
</evidence>
<dbReference type="PANTHER" id="PTHR22912">
    <property type="entry name" value="DISULFIDE OXIDOREDUCTASE"/>
    <property type="match status" value="1"/>
</dbReference>
<dbReference type="FunFam" id="3.30.390.30:FF:000001">
    <property type="entry name" value="Dihydrolipoyl dehydrogenase"/>
    <property type="match status" value="1"/>
</dbReference>
<dbReference type="InterPro" id="IPR050151">
    <property type="entry name" value="Class-I_Pyr_Nuc-Dis_Oxidored"/>
</dbReference>
<comment type="similarity">
    <text evidence="1">Belongs to the class-I pyridine nucleotide-disulfide oxidoreductase family.</text>
</comment>
<comment type="cofactor">
    <cofactor evidence="6">
        <name>FAD</name>
        <dbReference type="ChEBI" id="CHEBI:57692"/>
    </cofactor>
    <text evidence="6">Binds 1 FAD per subunit.</text>
</comment>
<evidence type="ECO:0000256" key="3">
    <source>
        <dbReference type="ARBA" id="ARBA00022827"/>
    </source>
</evidence>
<dbReference type="EMBL" id="LCAW01000012">
    <property type="protein sequence ID" value="KKR98974.1"/>
    <property type="molecule type" value="Genomic_DNA"/>
</dbReference>
<feature type="domain" description="FAD/NAD(P)-binding" evidence="9">
    <location>
        <begin position="19"/>
        <end position="339"/>
    </location>
</feature>
<feature type="binding site" evidence="6">
    <location>
        <position position="324"/>
    </location>
    <ligand>
        <name>FAD</name>
        <dbReference type="ChEBI" id="CHEBI:57692"/>
    </ligand>
</feature>
<dbReference type="InterPro" id="IPR001100">
    <property type="entry name" value="Pyr_nuc-diS_OxRdtase"/>
</dbReference>
<name>A0A0G0VDK7_9BACT</name>
<dbReference type="PRINTS" id="PR00368">
    <property type="entry name" value="FADPNR"/>
</dbReference>
<dbReference type="Pfam" id="PF07992">
    <property type="entry name" value="Pyr_redox_2"/>
    <property type="match status" value="1"/>
</dbReference>
<reference evidence="10 11" key="1">
    <citation type="journal article" date="2015" name="Nature">
        <title>rRNA introns, odd ribosomes, and small enigmatic genomes across a large radiation of phyla.</title>
        <authorList>
            <person name="Brown C.T."/>
            <person name="Hug L.A."/>
            <person name="Thomas B.C."/>
            <person name="Sharon I."/>
            <person name="Castelle C.J."/>
            <person name="Singh A."/>
            <person name="Wilkins M.J."/>
            <person name="Williams K.H."/>
            <person name="Banfield J.F."/>
        </authorList>
    </citation>
    <scope>NUCLEOTIDE SEQUENCE [LARGE SCALE GENOMIC DNA]</scope>
</reference>
<feature type="binding site" evidence="6">
    <location>
        <position position="283"/>
    </location>
    <ligand>
        <name>NAD(+)</name>
        <dbReference type="ChEBI" id="CHEBI:57540"/>
    </ligand>
</feature>
<dbReference type="InterPro" id="IPR036188">
    <property type="entry name" value="FAD/NAD-bd_sf"/>
</dbReference>
<feature type="disulfide bond" description="Redox-active" evidence="7">
    <location>
        <begin position="55"/>
        <end position="60"/>
    </location>
</feature>
<feature type="binding site" evidence="6">
    <location>
        <begin position="192"/>
        <end position="199"/>
    </location>
    <ligand>
        <name>NAD(+)</name>
        <dbReference type="ChEBI" id="CHEBI:57540"/>
    </ligand>
</feature>
<keyword evidence="6" id="KW-0547">Nucleotide-binding</keyword>
<evidence type="ECO:0000256" key="7">
    <source>
        <dbReference type="PIRSR" id="PIRSR000350-4"/>
    </source>
</evidence>
<dbReference type="InterPro" id="IPR004099">
    <property type="entry name" value="Pyr_nucl-diS_OxRdtase_dimer"/>
</dbReference>
<evidence type="ECO:0000256" key="2">
    <source>
        <dbReference type="ARBA" id="ARBA00022630"/>
    </source>
</evidence>
<evidence type="ECO:0000259" key="8">
    <source>
        <dbReference type="Pfam" id="PF02852"/>
    </source>
</evidence>
<dbReference type="PRINTS" id="PR00411">
    <property type="entry name" value="PNDRDTASEI"/>
</dbReference>
<evidence type="ECO:0000256" key="6">
    <source>
        <dbReference type="PIRSR" id="PIRSR000350-3"/>
    </source>
</evidence>
<evidence type="ECO:0000256" key="4">
    <source>
        <dbReference type="ARBA" id="ARBA00023002"/>
    </source>
</evidence>
<feature type="binding site" evidence="6">
    <location>
        <position position="64"/>
    </location>
    <ligand>
        <name>FAD</name>
        <dbReference type="ChEBI" id="CHEBI:57692"/>
    </ligand>
</feature>
<dbReference type="GO" id="GO:0006103">
    <property type="term" value="P:2-oxoglutarate metabolic process"/>
    <property type="evidence" value="ECO:0007669"/>
    <property type="project" value="TreeGrafter"/>
</dbReference>
<dbReference type="Pfam" id="PF02852">
    <property type="entry name" value="Pyr_redox_dim"/>
    <property type="match status" value="1"/>
</dbReference>